<dbReference type="HOGENOM" id="CLU_025996_19_6_3"/>
<feature type="domain" description="Glycosyltransferase 2-like" evidence="1">
    <location>
        <begin position="9"/>
        <end position="171"/>
    </location>
</feature>
<dbReference type="PANTHER" id="PTHR43685">
    <property type="entry name" value="GLYCOSYLTRANSFERASE"/>
    <property type="match status" value="1"/>
</dbReference>
<evidence type="ECO:0000313" key="3">
    <source>
        <dbReference type="Proteomes" id="UP000002384"/>
    </source>
</evidence>
<dbReference type="InterPro" id="IPR001173">
    <property type="entry name" value="Glyco_trans_2-like"/>
</dbReference>
<keyword evidence="2" id="KW-0808">Transferase</keyword>
<dbReference type="GO" id="GO:0016740">
    <property type="term" value="F:transferase activity"/>
    <property type="evidence" value="ECO:0007669"/>
    <property type="project" value="UniProtKB-KW"/>
</dbReference>
<sequence length="305" mass="35390">MLLQYPVFSIIIPTYNRPERLATCLESITHLNYPSDRFEVIVVDDGSKVSLDSVVKPFQDTLNLTLLRQTNAGPATARNTGATHAKGKFLAFTDDDCQLDPNWLKNIETHLTEDQPCLLGGKTINALPDNIFSTASQLLIDYLYFYYNTDSNQAQFFASNNFVVPAQIFRQIGKFDTTFPLAAGEDRELCDRWLYRGYLMQYIPEAKVYHAHHLTLRRFWRQHFNYGRGAFHFHQIRAGRGHNKIEVEPWYFYYKLLTYPLSQASLGKSLIISTLFFVSQVANVLGFFREKYDRIWHKLVLSNYV</sequence>
<dbReference type="EMBL" id="CP001291">
    <property type="protein sequence ID" value="ACK72574.1"/>
    <property type="molecule type" value="Genomic_DNA"/>
</dbReference>
<dbReference type="AlphaFoldDB" id="B7KLK2"/>
<protein>
    <submittedName>
        <fullName evidence="2">Glycosyl transferase family 2</fullName>
    </submittedName>
</protein>
<name>B7KLK2_GLOC7</name>
<dbReference type="Pfam" id="PF00535">
    <property type="entry name" value="Glycos_transf_2"/>
    <property type="match status" value="1"/>
</dbReference>
<dbReference type="Proteomes" id="UP000002384">
    <property type="component" value="Chromosome"/>
</dbReference>
<dbReference type="STRING" id="65393.PCC7424_4204"/>
<gene>
    <name evidence="2" type="ordered locus">PCC7424_4204</name>
</gene>
<reference evidence="3" key="1">
    <citation type="journal article" date="2011" name="MBio">
        <title>Novel metabolic attributes of the genus Cyanothece, comprising a group of unicellular nitrogen-fixing Cyanobacteria.</title>
        <authorList>
            <person name="Bandyopadhyay A."/>
            <person name="Elvitigala T."/>
            <person name="Welsh E."/>
            <person name="Stockel J."/>
            <person name="Liberton M."/>
            <person name="Min H."/>
            <person name="Sherman L.A."/>
            <person name="Pakrasi H.B."/>
        </authorList>
    </citation>
    <scope>NUCLEOTIDE SEQUENCE [LARGE SCALE GENOMIC DNA]</scope>
    <source>
        <strain evidence="3">PCC 7424</strain>
    </source>
</reference>
<dbReference type="CDD" id="cd00761">
    <property type="entry name" value="Glyco_tranf_GTA_type"/>
    <property type="match status" value="1"/>
</dbReference>
<evidence type="ECO:0000313" key="2">
    <source>
        <dbReference type="EMBL" id="ACK72574.1"/>
    </source>
</evidence>
<evidence type="ECO:0000259" key="1">
    <source>
        <dbReference type="Pfam" id="PF00535"/>
    </source>
</evidence>
<dbReference type="RefSeq" id="WP_015956159.1">
    <property type="nucleotide sequence ID" value="NC_011729.1"/>
</dbReference>
<proteinExistence type="predicted"/>
<dbReference type="Gene3D" id="3.90.550.10">
    <property type="entry name" value="Spore Coat Polysaccharide Biosynthesis Protein SpsA, Chain A"/>
    <property type="match status" value="1"/>
</dbReference>
<dbReference type="eggNOG" id="COG1216">
    <property type="taxonomic scope" value="Bacteria"/>
</dbReference>
<dbReference type="InterPro" id="IPR029044">
    <property type="entry name" value="Nucleotide-diphossugar_trans"/>
</dbReference>
<organism evidence="2 3">
    <name type="scientific">Gloeothece citriformis (strain PCC 7424)</name>
    <name type="common">Cyanothece sp. (strain PCC 7424)</name>
    <dbReference type="NCBI Taxonomy" id="65393"/>
    <lineage>
        <taxon>Bacteria</taxon>
        <taxon>Bacillati</taxon>
        <taxon>Cyanobacteriota</taxon>
        <taxon>Cyanophyceae</taxon>
        <taxon>Oscillatoriophycideae</taxon>
        <taxon>Chroococcales</taxon>
        <taxon>Aphanothecaceae</taxon>
        <taxon>Gloeothece</taxon>
        <taxon>Gloeothece citriformis</taxon>
    </lineage>
</organism>
<dbReference type="KEGG" id="cyc:PCC7424_4204"/>
<dbReference type="SUPFAM" id="SSF53448">
    <property type="entry name" value="Nucleotide-diphospho-sugar transferases"/>
    <property type="match status" value="1"/>
</dbReference>
<dbReference type="InterPro" id="IPR050834">
    <property type="entry name" value="Glycosyltransf_2"/>
</dbReference>
<keyword evidence="3" id="KW-1185">Reference proteome</keyword>
<dbReference type="CAZy" id="GT2">
    <property type="family name" value="Glycosyltransferase Family 2"/>
</dbReference>
<dbReference type="OrthoDB" id="153025at2"/>
<accession>B7KLK2</accession>
<dbReference type="PANTHER" id="PTHR43685:SF3">
    <property type="entry name" value="SLR2126 PROTEIN"/>
    <property type="match status" value="1"/>
</dbReference>